<keyword evidence="5" id="KW-0285">Flavoprotein</keyword>
<evidence type="ECO:0000256" key="1">
    <source>
        <dbReference type="ARBA" id="ARBA00001917"/>
    </source>
</evidence>
<dbReference type="NCBIfam" id="TIGR00558">
    <property type="entry name" value="pdxH"/>
    <property type="match status" value="1"/>
</dbReference>
<dbReference type="GO" id="GO:0008615">
    <property type="term" value="P:pyridoxine biosynthetic process"/>
    <property type="evidence" value="ECO:0007669"/>
    <property type="project" value="InterPro"/>
</dbReference>
<dbReference type="GeneID" id="91093189"/>
<dbReference type="PANTHER" id="PTHR10851">
    <property type="entry name" value="PYRIDOXINE-5-PHOSPHATE OXIDASE"/>
    <property type="match status" value="1"/>
</dbReference>
<evidence type="ECO:0000256" key="6">
    <source>
        <dbReference type="ARBA" id="ARBA00022643"/>
    </source>
</evidence>
<dbReference type="Pfam" id="PF01243">
    <property type="entry name" value="PNPOx_N"/>
    <property type="match status" value="1"/>
</dbReference>
<comment type="cofactor">
    <cofactor evidence="1">
        <name>FMN</name>
        <dbReference type="ChEBI" id="CHEBI:58210"/>
    </cofactor>
</comment>
<dbReference type="Proteomes" id="UP001355207">
    <property type="component" value="Chromosome 3"/>
</dbReference>
<evidence type="ECO:0000256" key="7">
    <source>
        <dbReference type="ARBA" id="ARBA00023002"/>
    </source>
</evidence>
<comment type="pathway">
    <text evidence="2">Cofactor metabolism; pyridoxal 5'-phosphate salvage; pyridoxal 5'-phosphate from pyridoxamine 5'-phosphate: step 1/1.</text>
</comment>
<evidence type="ECO:0000256" key="3">
    <source>
        <dbReference type="ARBA" id="ARBA00005037"/>
    </source>
</evidence>
<dbReference type="Gene3D" id="2.30.110.10">
    <property type="entry name" value="Electron Transport, Fmn-binding Protein, Chain A"/>
    <property type="match status" value="1"/>
</dbReference>
<dbReference type="EMBL" id="CP144100">
    <property type="protein sequence ID" value="WWC87627.1"/>
    <property type="molecule type" value="Genomic_DNA"/>
</dbReference>
<dbReference type="NCBIfam" id="NF004231">
    <property type="entry name" value="PRK05679.1"/>
    <property type="match status" value="1"/>
</dbReference>
<feature type="compositionally biased region" description="Polar residues" evidence="8">
    <location>
        <begin position="1"/>
        <end position="11"/>
    </location>
</feature>
<evidence type="ECO:0000259" key="10">
    <source>
        <dbReference type="Pfam" id="PF10590"/>
    </source>
</evidence>
<dbReference type="EC" id="1.4.3.5" evidence="4"/>
<dbReference type="HAMAP" id="MF_01629">
    <property type="entry name" value="PdxH"/>
    <property type="match status" value="1"/>
</dbReference>
<comment type="pathway">
    <text evidence="3">Cofactor metabolism; pyridoxal 5'-phosphate salvage; pyridoxal 5'-phosphate from pyridoxine 5'-phosphate: step 1/1.</text>
</comment>
<feature type="region of interest" description="Disordered" evidence="8">
    <location>
        <begin position="1"/>
        <end position="42"/>
    </location>
</feature>
<dbReference type="InterPro" id="IPR000659">
    <property type="entry name" value="Pyridox_Oxase"/>
</dbReference>
<protein>
    <recommendedName>
        <fullName evidence="4">pyridoxal 5'-phosphate synthase</fullName>
        <ecNumber evidence="4">1.4.3.5</ecNumber>
    </recommendedName>
</protein>
<dbReference type="SUPFAM" id="SSF50475">
    <property type="entry name" value="FMN-binding split barrel"/>
    <property type="match status" value="1"/>
</dbReference>
<gene>
    <name evidence="11" type="ORF">L201_002517</name>
</gene>
<dbReference type="PANTHER" id="PTHR10851:SF0">
    <property type="entry name" value="PYRIDOXINE-5'-PHOSPHATE OXIDASE"/>
    <property type="match status" value="1"/>
</dbReference>
<dbReference type="RefSeq" id="XP_066074390.1">
    <property type="nucleotide sequence ID" value="XM_066218293.1"/>
</dbReference>
<keyword evidence="7" id="KW-0560">Oxidoreductase</keyword>
<evidence type="ECO:0000313" key="12">
    <source>
        <dbReference type="Proteomes" id="UP001355207"/>
    </source>
</evidence>
<evidence type="ECO:0000313" key="11">
    <source>
        <dbReference type="EMBL" id="WWC87627.1"/>
    </source>
</evidence>
<feature type="domain" description="Pyridoxine 5'-phosphate oxidase dimerisation C-terminal" evidence="10">
    <location>
        <begin position="214"/>
        <end position="257"/>
    </location>
</feature>
<dbReference type="AlphaFoldDB" id="A0AAX4JSM7"/>
<dbReference type="GO" id="GO:0010181">
    <property type="term" value="F:FMN binding"/>
    <property type="evidence" value="ECO:0007669"/>
    <property type="project" value="InterPro"/>
</dbReference>
<evidence type="ECO:0000259" key="9">
    <source>
        <dbReference type="Pfam" id="PF01243"/>
    </source>
</evidence>
<name>A0AAX4JSM7_9TREE</name>
<feature type="compositionally biased region" description="Polar residues" evidence="8">
    <location>
        <begin position="21"/>
        <end position="31"/>
    </location>
</feature>
<sequence>MASSSASNSVQHLYGTPAPQPSNGEKQSNTDGVEKGIENIKLTSHNQYKTPRLLRENLDENPLKQFNAWFSSALEPKDDTPVVHEPEAMTLCTVNSKNIPSSRIVLLKTVDDKGFIFFTNYNSRKSKELNENPYTSITFYWREISKSVRVIGKIEKISRKESEDYFKTRPRGSQIGAWSSKQSTKVEEGQVQNIVNEKTKEFQNKDQIDCPEFWGGWRIVPFEVEFWSGQPSRLHDRFRYTREEGSTGEWEINRLAP</sequence>
<feature type="domain" description="Pyridoxamine 5'-phosphate oxidase N-terminal" evidence="9">
    <location>
        <begin position="82"/>
        <end position="187"/>
    </location>
</feature>
<evidence type="ECO:0000256" key="8">
    <source>
        <dbReference type="SAM" id="MobiDB-lite"/>
    </source>
</evidence>
<dbReference type="InterPro" id="IPR019576">
    <property type="entry name" value="Pyridoxamine_oxidase_dimer_C"/>
</dbReference>
<keyword evidence="6" id="KW-0288">FMN</keyword>
<keyword evidence="12" id="KW-1185">Reference proteome</keyword>
<evidence type="ECO:0000256" key="2">
    <source>
        <dbReference type="ARBA" id="ARBA00004738"/>
    </source>
</evidence>
<dbReference type="InterPro" id="IPR012349">
    <property type="entry name" value="Split_barrel_FMN-bd"/>
</dbReference>
<reference evidence="11 12" key="1">
    <citation type="submission" date="2024-01" db="EMBL/GenBank/DDBJ databases">
        <title>Comparative genomics of Cryptococcus and Kwoniella reveals pathogenesis evolution and contrasting modes of karyotype evolution via chromosome fusion or intercentromeric recombination.</title>
        <authorList>
            <person name="Coelho M.A."/>
            <person name="David-Palma M."/>
            <person name="Shea T."/>
            <person name="Bowers K."/>
            <person name="McGinley-Smith S."/>
            <person name="Mohammad A.W."/>
            <person name="Gnirke A."/>
            <person name="Yurkov A.M."/>
            <person name="Nowrousian M."/>
            <person name="Sun S."/>
            <person name="Cuomo C.A."/>
            <person name="Heitman J."/>
        </authorList>
    </citation>
    <scope>NUCLEOTIDE SEQUENCE [LARGE SCALE GENOMIC DNA]</scope>
    <source>
        <strain evidence="11 12">CBS 6074</strain>
    </source>
</reference>
<proteinExistence type="inferred from homology"/>
<dbReference type="Pfam" id="PF10590">
    <property type="entry name" value="PNP_phzG_C"/>
    <property type="match status" value="1"/>
</dbReference>
<accession>A0AAX4JSM7</accession>
<dbReference type="PIRSF" id="PIRSF000190">
    <property type="entry name" value="Pyd_amn-ph_oxd"/>
    <property type="match status" value="1"/>
</dbReference>
<evidence type="ECO:0000256" key="4">
    <source>
        <dbReference type="ARBA" id="ARBA00012801"/>
    </source>
</evidence>
<organism evidence="11 12">
    <name type="scientific">Kwoniella dendrophila CBS 6074</name>
    <dbReference type="NCBI Taxonomy" id="1295534"/>
    <lineage>
        <taxon>Eukaryota</taxon>
        <taxon>Fungi</taxon>
        <taxon>Dikarya</taxon>
        <taxon>Basidiomycota</taxon>
        <taxon>Agaricomycotina</taxon>
        <taxon>Tremellomycetes</taxon>
        <taxon>Tremellales</taxon>
        <taxon>Cryptococcaceae</taxon>
        <taxon>Kwoniella</taxon>
    </lineage>
</organism>
<dbReference type="InterPro" id="IPR011576">
    <property type="entry name" value="Pyridox_Oxase_N"/>
</dbReference>
<dbReference type="GO" id="GO:0004733">
    <property type="term" value="F:pyridoxamine phosphate oxidase activity"/>
    <property type="evidence" value="ECO:0007669"/>
    <property type="project" value="UniProtKB-EC"/>
</dbReference>
<evidence type="ECO:0000256" key="5">
    <source>
        <dbReference type="ARBA" id="ARBA00022630"/>
    </source>
</evidence>